<name>A0A7M5X6I6_9CNID</name>
<proteinExistence type="predicted"/>
<protein>
    <submittedName>
        <fullName evidence="1">Uncharacterized protein</fullName>
    </submittedName>
</protein>
<organism evidence="1 2">
    <name type="scientific">Clytia hemisphaerica</name>
    <dbReference type="NCBI Taxonomy" id="252671"/>
    <lineage>
        <taxon>Eukaryota</taxon>
        <taxon>Metazoa</taxon>
        <taxon>Cnidaria</taxon>
        <taxon>Hydrozoa</taxon>
        <taxon>Hydroidolina</taxon>
        <taxon>Leptothecata</taxon>
        <taxon>Obeliida</taxon>
        <taxon>Clytiidae</taxon>
        <taxon>Clytia</taxon>
    </lineage>
</organism>
<evidence type="ECO:0000313" key="2">
    <source>
        <dbReference type="Proteomes" id="UP000594262"/>
    </source>
</evidence>
<sequence length="165" mass="19592">MSSLMEADYSFIKHLFCEKSIINEVYNVRNLFKVDRQIDQPIYNLRRLFREQGKRPRKVQDERFYLEKLFEIWDEKVYRTFDLRFLFEEDIQTPDVTRELKSLCEPRKPSSEFGDALNILSTSQQRRSISLHMPYDFPIDTSSECESLDSEDSSDRSIGEIVVGA</sequence>
<evidence type="ECO:0000313" key="1">
    <source>
        <dbReference type="EnsemblMetazoa" id="CLYHEMP018513.1"/>
    </source>
</evidence>
<dbReference type="AlphaFoldDB" id="A0A7M5X6I6"/>
<keyword evidence="2" id="KW-1185">Reference proteome</keyword>
<dbReference type="EnsemblMetazoa" id="CLYHEMT018513.1">
    <property type="protein sequence ID" value="CLYHEMP018513.1"/>
    <property type="gene ID" value="CLYHEMG018513"/>
</dbReference>
<accession>A0A7M5X6I6</accession>
<reference evidence="1" key="1">
    <citation type="submission" date="2021-01" db="UniProtKB">
        <authorList>
            <consortium name="EnsemblMetazoa"/>
        </authorList>
    </citation>
    <scope>IDENTIFICATION</scope>
</reference>
<dbReference type="Proteomes" id="UP000594262">
    <property type="component" value="Unplaced"/>
</dbReference>